<dbReference type="EMBL" id="SRJC01000001">
    <property type="protein sequence ID" value="TGB04621.1"/>
    <property type="molecule type" value="Genomic_DNA"/>
</dbReference>
<dbReference type="AlphaFoldDB" id="A0A4Z0H5A1"/>
<keyword evidence="2" id="KW-1185">Reference proteome</keyword>
<comment type="caution">
    <text evidence="1">The sequence shown here is derived from an EMBL/GenBank/DDBJ whole genome shotgun (WGS) entry which is preliminary data.</text>
</comment>
<dbReference type="Gene3D" id="3.90.1720.10">
    <property type="entry name" value="endopeptidase domain like (from Nostoc punctiforme)"/>
    <property type="match status" value="1"/>
</dbReference>
<accession>A0A4Z0H5A1</accession>
<protein>
    <submittedName>
        <fullName evidence="1">Uncharacterized protein</fullName>
    </submittedName>
</protein>
<proteinExistence type="predicted"/>
<dbReference type="RefSeq" id="WP_135326992.1">
    <property type="nucleotide sequence ID" value="NZ_SRJC01000001.1"/>
</dbReference>
<gene>
    <name evidence="1" type="ORF">E4663_06430</name>
</gene>
<sequence>MRKFISILLAVTWILRLVSRKVLSPTLPNSTLNPGDLLFSPIGKRESKYIGHVGIVSTDQHIIHSIPSGLVKDPAPLYYKKFRRVHLYQPIQQQAGPLAAEYAESLFHRYPKAAYKVNTRLGEDSYVQYCTKIVWQSYYYGAGVNLGNLSENMRAVHPVLLKRKSQLTKRN</sequence>
<dbReference type="InterPro" id="IPR038765">
    <property type="entry name" value="Papain-like_cys_pep_sf"/>
</dbReference>
<dbReference type="Proteomes" id="UP000297982">
    <property type="component" value="Unassembled WGS sequence"/>
</dbReference>
<reference evidence="1 2" key="1">
    <citation type="journal article" date="2003" name="Int. J. Syst. Evol. Microbiol.">
        <title>Halobacillus salinus sp. nov., isolated from a salt lake on the coast of the East Sea in Korea.</title>
        <authorList>
            <person name="Yoon J.H."/>
            <person name="Kang K.H."/>
            <person name="Park Y.H."/>
        </authorList>
    </citation>
    <scope>NUCLEOTIDE SEQUENCE [LARGE SCALE GENOMIC DNA]</scope>
    <source>
        <strain evidence="1 2">HSL-3</strain>
    </source>
</reference>
<organism evidence="1 2">
    <name type="scientific">Halobacillus salinus</name>
    <dbReference type="NCBI Taxonomy" id="192814"/>
    <lineage>
        <taxon>Bacteria</taxon>
        <taxon>Bacillati</taxon>
        <taxon>Bacillota</taxon>
        <taxon>Bacilli</taxon>
        <taxon>Bacillales</taxon>
        <taxon>Bacillaceae</taxon>
        <taxon>Halobacillus</taxon>
    </lineage>
</organism>
<dbReference type="SUPFAM" id="SSF54001">
    <property type="entry name" value="Cysteine proteinases"/>
    <property type="match status" value="1"/>
</dbReference>
<evidence type="ECO:0000313" key="1">
    <source>
        <dbReference type="EMBL" id="TGB04621.1"/>
    </source>
</evidence>
<name>A0A4Z0H5A1_9BACI</name>
<evidence type="ECO:0000313" key="2">
    <source>
        <dbReference type="Proteomes" id="UP000297982"/>
    </source>
</evidence>